<name>A0A1T5A8M1_9FIRM</name>
<evidence type="ECO:0000313" key="1">
    <source>
        <dbReference type="EMBL" id="SKB31067.1"/>
    </source>
</evidence>
<dbReference type="AlphaFoldDB" id="A0A1T5A8M1"/>
<proteinExistence type="predicted"/>
<reference evidence="2" key="1">
    <citation type="submission" date="2017-02" db="EMBL/GenBank/DDBJ databases">
        <authorList>
            <person name="Varghese N."/>
            <person name="Submissions S."/>
        </authorList>
    </citation>
    <scope>NUCLEOTIDE SEQUENCE [LARGE SCALE GENOMIC DNA]</scope>
    <source>
        <strain evidence="2">ATCC 35199</strain>
    </source>
</reference>
<gene>
    <name evidence="1" type="ORF">SAMN02745120_0853</name>
</gene>
<sequence>MSSMNVAFSLSSLRFDIKISKRAKDEKNLEKIYKHEKRMNEILEQQRIHQATFLTHRF</sequence>
<keyword evidence="2" id="KW-1185">Reference proteome</keyword>
<organism evidence="1 2">
    <name type="scientific">Acetoanaerobium noterae</name>
    <dbReference type="NCBI Taxonomy" id="745369"/>
    <lineage>
        <taxon>Bacteria</taxon>
        <taxon>Bacillati</taxon>
        <taxon>Bacillota</taxon>
        <taxon>Clostridia</taxon>
        <taxon>Peptostreptococcales</taxon>
        <taxon>Filifactoraceae</taxon>
        <taxon>Acetoanaerobium</taxon>
    </lineage>
</organism>
<evidence type="ECO:0000313" key="2">
    <source>
        <dbReference type="Proteomes" id="UP000243406"/>
    </source>
</evidence>
<dbReference type="RefSeq" id="WP_013362302.1">
    <property type="nucleotide sequence ID" value="NZ_FUYN01000001.1"/>
</dbReference>
<dbReference type="EMBL" id="FUYN01000001">
    <property type="protein sequence ID" value="SKB31067.1"/>
    <property type="molecule type" value="Genomic_DNA"/>
</dbReference>
<protein>
    <submittedName>
        <fullName evidence="1">Uncharacterized protein</fullName>
    </submittedName>
</protein>
<dbReference type="Proteomes" id="UP000243406">
    <property type="component" value="Unassembled WGS sequence"/>
</dbReference>
<accession>A0A1T5A8M1</accession>